<feature type="region of interest" description="Disordered" evidence="1">
    <location>
        <begin position="146"/>
        <end position="167"/>
    </location>
</feature>
<accession>A0ABW5KTX6</accession>
<evidence type="ECO:0000313" key="2">
    <source>
        <dbReference type="EMBL" id="MFD2552299.1"/>
    </source>
</evidence>
<evidence type="ECO:0008006" key="4">
    <source>
        <dbReference type="Google" id="ProtNLM"/>
    </source>
</evidence>
<dbReference type="RefSeq" id="WP_376894270.1">
    <property type="nucleotide sequence ID" value="NZ_JBHULS010000004.1"/>
</dbReference>
<evidence type="ECO:0000313" key="3">
    <source>
        <dbReference type="Proteomes" id="UP001597472"/>
    </source>
</evidence>
<feature type="compositionally biased region" description="Acidic residues" evidence="1">
    <location>
        <begin position="215"/>
        <end position="233"/>
    </location>
</feature>
<gene>
    <name evidence="2" type="ORF">ACFSQP_10765</name>
</gene>
<evidence type="ECO:0000256" key="1">
    <source>
        <dbReference type="SAM" id="MobiDB-lite"/>
    </source>
</evidence>
<sequence>MRKLVTILFIFTLISSCDDGDILNVEFNFDDTFLACGELVFYQVKQNPFESLSLKIGDPAISLEDLIAIDTVTNELVYKNGLVVDIARAANQFNYRSYSGNPSSLFCNDVPPSNIQINEDLSSVAGKAYITVSLLEDDRDGIPAAFEDENLDGDFNPATNPTDRDGDGIPDYLDVDDDGDNVLTSIEIADSNEDGDNDPLTNFRDTDLDGIPDYLDPDDDNDGVPTIEEENESADQNPANDFSSPEIADYLNPNVAISVPATAYRTHLINQVFTISLRVEDVRFSTIQQDVFNMGTLTDSRLTKNKSVTPQL</sequence>
<dbReference type="Proteomes" id="UP001597472">
    <property type="component" value="Unassembled WGS sequence"/>
</dbReference>
<dbReference type="PROSITE" id="PS51257">
    <property type="entry name" value="PROKAR_LIPOPROTEIN"/>
    <property type="match status" value="1"/>
</dbReference>
<reference evidence="3" key="1">
    <citation type="journal article" date="2019" name="Int. J. Syst. Evol. Microbiol.">
        <title>The Global Catalogue of Microorganisms (GCM) 10K type strain sequencing project: providing services to taxonomists for standard genome sequencing and annotation.</title>
        <authorList>
            <consortium name="The Broad Institute Genomics Platform"/>
            <consortium name="The Broad Institute Genome Sequencing Center for Infectious Disease"/>
            <person name="Wu L."/>
            <person name="Ma J."/>
        </authorList>
    </citation>
    <scope>NUCLEOTIDE SEQUENCE [LARGE SCALE GENOMIC DNA]</scope>
    <source>
        <strain evidence="3">KCTC 42587</strain>
    </source>
</reference>
<feature type="region of interest" description="Disordered" evidence="1">
    <location>
        <begin position="188"/>
        <end position="242"/>
    </location>
</feature>
<keyword evidence="3" id="KW-1185">Reference proteome</keyword>
<dbReference type="EMBL" id="JBHULS010000004">
    <property type="protein sequence ID" value="MFD2552299.1"/>
    <property type="molecule type" value="Genomic_DNA"/>
</dbReference>
<proteinExistence type="predicted"/>
<protein>
    <recommendedName>
        <fullName evidence="4">FKBP-type peptidyl-prolyl cis-trans isomerase FkpA</fullName>
    </recommendedName>
</protein>
<organism evidence="2 3">
    <name type="scientific">Bizionia sediminis</name>
    <dbReference type="NCBI Taxonomy" id="1737064"/>
    <lineage>
        <taxon>Bacteria</taxon>
        <taxon>Pseudomonadati</taxon>
        <taxon>Bacteroidota</taxon>
        <taxon>Flavobacteriia</taxon>
        <taxon>Flavobacteriales</taxon>
        <taxon>Flavobacteriaceae</taxon>
        <taxon>Bizionia</taxon>
    </lineage>
</organism>
<name>A0ABW5KTX6_9FLAO</name>
<comment type="caution">
    <text evidence="2">The sequence shown here is derived from an EMBL/GenBank/DDBJ whole genome shotgun (WGS) entry which is preliminary data.</text>
</comment>